<evidence type="ECO:0000259" key="6">
    <source>
        <dbReference type="Pfam" id="PF01397"/>
    </source>
</evidence>
<protein>
    <recommendedName>
        <fullName evidence="6">Terpene synthase N-terminal domain-containing protein</fullName>
    </recommendedName>
</protein>
<dbReference type="EMBL" id="CM027685">
    <property type="protein sequence ID" value="KAG0525975.1"/>
    <property type="molecule type" value="Genomic_DNA"/>
</dbReference>
<evidence type="ECO:0000256" key="2">
    <source>
        <dbReference type="ARBA" id="ARBA00022723"/>
    </source>
</evidence>
<dbReference type="GO" id="GO:0016853">
    <property type="term" value="F:isomerase activity"/>
    <property type="evidence" value="ECO:0007669"/>
    <property type="project" value="UniProtKB-KW"/>
</dbReference>
<dbReference type="Gene3D" id="1.50.10.160">
    <property type="match status" value="1"/>
</dbReference>
<dbReference type="PANTHER" id="PTHR31739">
    <property type="entry name" value="ENT-COPALYL DIPHOSPHATE SYNTHASE, CHLOROPLASTIC"/>
    <property type="match status" value="1"/>
</dbReference>
<dbReference type="GO" id="GO:0010333">
    <property type="term" value="F:terpene synthase activity"/>
    <property type="evidence" value="ECO:0007669"/>
    <property type="project" value="InterPro"/>
</dbReference>
<organism evidence="7 8">
    <name type="scientific">Sorghum bicolor</name>
    <name type="common">Sorghum</name>
    <name type="synonym">Sorghum vulgare</name>
    <dbReference type="NCBI Taxonomy" id="4558"/>
    <lineage>
        <taxon>Eukaryota</taxon>
        <taxon>Viridiplantae</taxon>
        <taxon>Streptophyta</taxon>
        <taxon>Embryophyta</taxon>
        <taxon>Tracheophyta</taxon>
        <taxon>Spermatophyta</taxon>
        <taxon>Magnoliopsida</taxon>
        <taxon>Liliopsida</taxon>
        <taxon>Poales</taxon>
        <taxon>Poaceae</taxon>
        <taxon>PACMAD clade</taxon>
        <taxon>Panicoideae</taxon>
        <taxon>Andropogonodae</taxon>
        <taxon>Andropogoneae</taxon>
        <taxon>Sorghinae</taxon>
        <taxon>Sorghum</taxon>
    </lineage>
</organism>
<proteinExistence type="predicted"/>
<feature type="compositionally biased region" description="Basic and acidic residues" evidence="5">
    <location>
        <begin position="59"/>
        <end position="77"/>
    </location>
</feature>
<keyword evidence="2" id="KW-0479">Metal-binding</keyword>
<evidence type="ECO:0000256" key="1">
    <source>
        <dbReference type="ARBA" id="ARBA00001946"/>
    </source>
</evidence>
<name>A0A921QSB1_SORBI</name>
<dbReference type="Gene3D" id="1.50.10.130">
    <property type="entry name" value="Terpene synthase, N-terminal domain"/>
    <property type="match status" value="1"/>
</dbReference>
<dbReference type="GO" id="GO:0016114">
    <property type="term" value="P:terpenoid biosynthetic process"/>
    <property type="evidence" value="ECO:0007669"/>
    <property type="project" value="InterPro"/>
</dbReference>
<evidence type="ECO:0000256" key="3">
    <source>
        <dbReference type="ARBA" id="ARBA00022842"/>
    </source>
</evidence>
<evidence type="ECO:0000313" key="7">
    <source>
        <dbReference type="EMBL" id="KAG0525975.1"/>
    </source>
</evidence>
<dbReference type="PANTHER" id="PTHR31739:SF46">
    <property type="entry name" value="COPALYL DIPHOSPHATE SYNTHASE3"/>
    <property type="match status" value="1"/>
</dbReference>
<keyword evidence="4" id="KW-0413">Isomerase</keyword>
<dbReference type="Pfam" id="PF01397">
    <property type="entry name" value="Terpene_synth"/>
    <property type="match status" value="1"/>
</dbReference>
<dbReference type="FunFam" id="1.50.10.130:FF:000002">
    <property type="entry name" value="Ent-copalyl diphosphate synthase, chloroplastic"/>
    <property type="match status" value="1"/>
</dbReference>
<sequence>MQALAAAAASPPFVALLSSRRWAWAARKRHQPLAAAGRAPRQQHGNQLLYNEQNARHYTDASSHDVRGGRQKDEPRDLPGMIDAIRGTLKIIDEVKVSVSAYDTAWVALVKNQAEGGDGPQFPSSIDWIAQNQLADGSWGDKTFFLIHDRIINTLACIIALKSWNVHDDKYNKGRSFICENLWRLNEDDEDWMLVGFEITLLTLLEKAKDLGHDLPYDEPALQAIYAKRDLKLAKIPKDILYAVPTTLLLSIEGMPSLDWKRLLRLQCADGSFMSSPAPTAYALMETGDEKCLEFLDGVVKKFNGGVPFTYPLDIFERLWVVDRLERLGISRYFTGEIQECLDYVHRQWTREGLGSTRDFVLSDIDDTAMGLRLLRLHGYHVNPCVLEHFKKDGEFVCYPMQSKQSVTAMYNLYRASQVAFPGEKILEQASAYCRSFLDERRASGRLDQDKWVIAKDLPGEVGYCLDFPWTASLPRVETRTYLEQYGGSHDVWIGKVLYRMPLFSNDVFLEAAKQDFRNFQRLCKLEWHALAKWYHSSNLESYGVAPGSALRAYFLAAANVFEPSQADERIAWARTAMLADAVSGYLLQCDACTATESRRERLISRLERNEDQVEGPMTETDKVLLRAIRELIDLDASHGLREVWVQWLRSWSHDPVAVGGNTALLLVRAMECCSGRYISVADRNVNHLDEYSQLEQLTHSICCKLTSRVLAQNGEDNNKEAADSSLDQQAVELEMQELARCVLQSCKSIDRAARQAFLHVAKTYYYVAHCSNETIDTHISKVIFEDVV</sequence>
<comment type="caution">
    <text evidence="7">The sequence shown here is derived from an EMBL/GenBank/DDBJ whole genome shotgun (WGS) entry which is preliminary data.</text>
</comment>
<dbReference type="SUPFAM" id="SSF48576">
    <property type="entry name" value="Terpenoid synthases"/>
    <property type="match status" value="1"/>
</dbReference>
<evidence type="ECO:0000256" key="5">
    <source>
        <dbReference type="SAM" id="MobiDB-lite"/>
    </source>
</evidence>
<feature type="region of interest" description="Disordered" evidence="5">
    <location>
        <begin position="59"/>
        <end position="79"/>
    </location>
</feature>
<reference evidence="7" key="2">
    <citation type="submission" date="2020-10" db="EMBL/GenBank/DDBJ databases">
        <authorList>
            <person name="Cooper E.A."/>
            <person name="Brenton Z.W."/>
            <person name="Flinn B.S."/>
            <person name="Jenkins J."/>
            <person name="Shu S."/>
            <person name="Flowers D."/>
            <person name="Luo F."/>
            <person name="Wang Y."/>
            <person name="Xia P."/>
            <person name="Barry K."/>
            <person name="Daum C."/>
            <person name="Lipzen A."/>
            <person name="Yoshinaga Y."/>
            <person name="Schmutz J."/>
            <person name="Saski C."/>
            <person name="Vermerris W."/>
            <person name="Kresovich S."/>
        </authorList>
    </citation>
    <scope>NUCLEOTIDE SEQUENCE</scope>
</reference>
<accession>A0A921QSB1</accession>
<dbReference type="AlphaFoldDB" id="A0A921QSB1"/>
<dbReference type="InterPro" id="IPR001906">
    <property type="entry name" value="Terpene_synth_N"/>
</dbReference>
<feature type="domain" description="Terpene synthase N-terminal" evidence="6">
    <location>
        <begin position="259"/>
        <end position="446"/>
    </location>
</feature>
<dbReference type="Gene3D" id="1.10.600.10">
    <property type="entry name" value="Farnesyl Diphosphate Synthase"/>
    <property type="match status" value="1"/>
</dbReference>
<dbReference type="InterPro" id="IPR008930">
    <property type="entry name" value="Terpenoid_cyclase/PrenylTrfase"/>
</dbReference>
<gene>
    <name evidence="7" type="ORF">BDA96_06G104700</name>
</gene>
<evidence type="ECO:0000313" key="8">
    <source>
        <dbReference type="Proteomes" id="UP000807115"/>
    </source>
</evidence>
<dbReference type="Proteomes" id="UP000807115">
    <property type="component" value="Chromosome 6"/>
</dbReference>
<dbReference type="SFLD" id="SFLDG01605">
    <property type="entry name" value="Terpene_Cyclase_Like_1_N-term"/>
    <property type="match status" value="1"/>
</dbReference>
<dbReference type="SUPFAM" id="SSF48239">
    <property type="entry name" value="Terpenoid cyclases/Protein prenyltransferases"/>
    <property type="match status" value="2"/>
</dbReference>
<dbReference type="InterPro" id="IPR008949">
    <property type="entry name" value="Isoprenoid_synthase_dom_sf"/>
</dbReference>
<dbReference type="InterPro" id="IPR036965">
    <property type="entry name" value="Terpene_synth_N_sf"/>
</dbReference>
<dbReference type="GO" id="GO:0046872">
    <property type="term" value="F:metal ion binding"/>
    <property type="evidence" value="ECO:0007669"/>
    <property type="project" value="UniProtKB-KW"/>
</dbReference>
<dbReference type="InterPro" id="IPR050148">
    <property type="entry name" value="Terpene_synthase-like"/>
</dbReference>
<dbReference type="SFLD" id="SFLDG01014">
    <property type="entry name" value="Terpene_Cyclase_Like_1_N-term"/>
    <property type="match status" value="1"/>
</dbReference>
<reference evidence="7" key="1">
    <citation type="journal article" date="2019" name="BMC Genomics">
        <title>A new reference genome for Sorghum bicolor reveals high levels of sequence similarity between sweet and grain genotypes: implications for the genetics of sugar metabolism.</title>
        <authorList>
            <person name="Cooper E.A."/>
            <person name="Brenton Z.W."/>
            <person name="Flinn B.S."/>
            <person name="Jenkins J."/>
            <person name="Shu S."/>
            <person name="Flowers D."/>
            <person name="Luo F."/>
            <person name="Wang Y."/>
            <person name="Xia P."/>
            <person name="Barry K."/>
            <person name="Daum C."/>
            <person name="Lipzen A."/>
            <person name="Yoshinaga Y."/>
            <person name="Schmutz J."/>
            <person name="Saski C."/>
            <person name="Vermerris W."/>
            <person name="Kresovich S."/>
        </authorList>
    </citation>
    <scope>NUCLEOTIDE SEQUENCE</scope>
</reference>
<keyword evidence="3" id="KW-0460">Magnesium</keyword>
<comment type="cofactor">
    <cofactor evidence="1">
        <name>Mg(2+)</name>
        <dbReference type="ChEBI" id="CHEBI:18420"/>
    </cofactor>
</comment>
<evidence type="ECO:0000256" key="4">
    <source>
        <dbReference type="ARBA" id="ARBA00023235"/>
    </source>
</evidence>
<dbReference type="FunFam" id="1.50.10.160:FF:000001">
    <property type="entry name" value="Ent-copalyl diphosphate synthase"/>
    <property type="match status" value="1"/>
</dbReference>